<name>A0A1I3ZI05_9BACL</name>
<dbReference type="EMBL" id="FORT01000013">
    <property type="protein sequence ID" value="SFK43672.1"/>
    <property type="molecule type" value="Genomic_DNA"/>
</dbReference>
<reference evidence="2" key="1">
    <citation type="submission" date="2016-10" db="EMBL/GenBank/DDBJ databases">
        <authorList>
            <person name="Varghese N."/>
            <person name="Submissions S."/>
        </authorList>
    </citation>
    <scope>NUCLEOTIDE SEQUENCE [LARGE SCALE GENOMIC DNA]</scope>
    <source>
        <strain evidence="2">OK042</strain>
    </source>
</reference>
<gene>
    <name evidence="1" type="ORF">SAMN05518846_11397</name>
</gene>
<accession>A0A1I3ZI05</accession>
<proteinExistence type="predicted"/>
<evidence type="ECO:0000313" key="2">
    <source>
        <dbReference type="Proteomes" id="UP000198915"/>
    </source>
</evidence>
<organism evidence="1 2">
    <name type="scientific">Brevibacillus centrosporus</name>
    <dbReference type="NCBI Taxonomy" id="54910"/>
    <lineage>
        <taxon>Bacteria</taxon>
        <taxon>Bacillati</taxon>
        <taxon>Bacillota</taxon>
        <taxon>Bacilli</taxon>
        <taxon>Bacillales</taxon>
        <taxon>Paenibacillaceae</taxon>
        <taxon>Brevibacillus</taxon>
    </lineage>
</organism>
<keyword evidence="2" id="KW-1185">Reference proteome</keyword>
<dbReference type="Proteomes" id="UP000198915">
    <property type="component" value="Unassembled WGS sequence"/>
</dbReference>
<evidence type="ECO:0000313" key="1">
    <source>
        <dbReference type="EMBL" id="SFK43672.1"/>
    </source>
</evidence>
<sequence>MMNRENAVIKMHLRRYGIKETAIYRRDKQQLINDTVEILNNPKISRGTKKSILSNVILPEWTKINGRYKGCPNWSKNALDIFLQRLEFKRDGQELTEGLFHEQIVPRKLLEEILVNQDLVIDDNKVYFNLFKILTISEEINERSIKKLFDTYLLGAVVKKEEHELLREMPDRFFEPSHKDFGNVWLRYLDAGIELVEVVWNNKSEIIGYNNLVPAIDLKKVVSTFSC</sequence>
<protein>
    <submittedName>
        <fullName evidence="1">Uncharacterized protein</fullName>
    </submittedName>
</protein>
<dbReference type="AlphaFoldDB" id="A0A1I3ZI05"/>